<feature type="region of interest" description="Disordered" evidence="1">
    <location>
        <begin position="1"/>
        <end position="33"/>
    </location>
</feature>
<keyword evidence="3" id="KW-1185">Reference proteome</keyword>
<dbReference type="EMBL" id="BMUE01000002">
    <property type="protein sequence ID" value="GGW38085.1"/>
    <property type="molecule type" value="Genomic_DNA"/>
</dbReference>
<organism evidence="2 3">
    <name type="scientific">Streptomyces lucensis JCM 4490</name>
    <dbReference type="NCBI Taxonomy" id="1306176"/>
    <lineage>
        <taxon>Bacteria</taxon>
        <taxon>Bacillati</taxon>
        <taxon>Actinomycetota</taxon>
        <taxon>Actinomycetes</taxon>
        <taxon>Kitasatosporales</taxon>
        <taxon>Streptomycetaceae</taxon>
        <taxon>Streptomyces</taxon>
    </lineage>
</organism>
<evidence type="ECO:0000313" key="3">
    <source>
        <dbReference type="Proteomes" id="UP000620224"/>
    </source>
</evidence>
<reference evidence="2" key="1">
    <citation type="journal article" date="2014" name="Int. J. Syst. Evol. Microbiol.">
        <title>Complete genome sequence of Corynebacterium casei LMG S-19264T (=DSM 44701T), isolated from a smear-ripened cheese.</title>
        <authorList>
            <consortium name="US DOE Joint Genome Institute (JGI-PGF)"/>
            <person name="Walter F."/>
            <person name="Albersmeier A."/>
            <person name="Kalinowski J."/>
            <person name="Ruckert C."/>
        </authorList>
    </citation>
    <scope>NUCLEOTIDE SEQUENCE</scope>
    <source>
        <strain evidence="2">JCM 4490</strain>
    </source>
</reference>
<gene>
    <name evidence="2" type="ORF">GCM10010503_12680</name>
</gene>
<dbReference type="AlphaFoldDB" id="A0A918MLJ1"/>
<evidence type="ECO:0000313" key="2">
    <source>
        <dbReference type="EMBL" id="GGW38085.1"/>
    </source>
</evidence>
<protein>
    <submittedName>
        <fullName evidence="2">Uncharacterized protein</fullName>
    </submittedName>
</protein>
<sequence length="111" mass="11449">MKGSVPPGRAGRKAAYGHSPDRGRAPAAAPYAGPMRGKHALRRLVVADGTVWLWAVRHRHAAGGTCAEVLALYRDGVRTTCSRGPSRAGTPIPGSSSTTAATRSTCTSPVS</sequence>
<accession>A0A918MLJ1</accession>
<name>A0A918MLJ1_9ACTN</name>
<feature type="region of interest" description="Disordered" evidence="1">
    <location>
        <begin position="81"/>
        <end position="111"/>
    </location>
</feature>
<reference evidence="2" key="2">
    <citation type="submission" date="2020-09" db="EMBL/GenBank/DDBJ databases">
        <authorList>
            <person name="Sun Q."/>
            <person name="Ohkuma M."/>
        </authorList>
    </citation>
    <scope>NUCLEOTIDE SEQUENCE</scope>
    <source>
        <strain evidence="2">JCM 4490</strain>
    </source>
</reference>
<comment type="caution">
    <text evidence="2">The sequence shown here is derived from an EMBL/GenBank/DDBJ whole genome shotgun (WGS) entry which is preliminary data.</text>
</comment>
<feature type="compositionally biased region" description="Low complexity" evidence="1">
    <location>
        <begin position="95"/>
        <end position="111"/>
    </location>
</feature>
<proteinExistence type="predicted"/>
<evidence type="ECO:0000256" key="1">
    <source>
        <dbReference type="SAM" id="MobiDB-lite"/>
    </source>
</evidence>
<dbReference type="Proteomes" id="UP000620224">
    <property type="component" value="Unassembled WGS sequence"/>
</dbReference>